<reference evidence="12" key="1">
    <citation type="journal article" date="2020" name="Microb. Genom.">
        <title>Genetic diversity of clinical and environmental Mucorales isolates obtained from an investigation of mucormycosis cases among solid organ transplant recipients.</title>
        <authorList>
            <person name="Nguyen M.H."/>
            <person name="Kaul D."/>
            <person name="Muto C."/>
            <person name="Cheng S.J."/>
            <person name="Richter R.A."/>
            <person name="Bruno V.M."/>
            <person name="Liu G."/>
            <person name="Beyhan S."/>
            <person name="Sundermann A.J."/>
            <person name="Mounaud S."/>
            <person name="Pasculle A.W."/>
            <person name="Nierman W.C."/>
            <person name="Driscoll E."/>
            <person name="Cumbie R."/>
            <person name="Clancy C.J."/>
            <person name="Dupont C.L."/>
        </authorList>
    </citation>
    <scope>NUCLEOTIDE SEQUENCE</scope>
    <source>
        <strain evidence="12">GL11</strain>
    </source>
</reference>
<dbReference type="EMBL" id="JAANQT010000723">
    <property type="protein sequence ID" value="KAG1308840.1"/>
    <property type="molecule type" value="Genomic_DNA"/>
</dbReference>
<comment type="caution">
    <text evidence="12">The sequence shown here is derived from an EMBL/GenBank/DDBJ whole genome shotgun (WGS) entry which is preliminary data.</text>
</comment>
<evidence type="ECO:0000313" key="13">
    <source>
        <dbReference type="Proteomes" id="UP000716291"/>
    </source>
</evidence>
<keyword evidence="7 11" id="KW-0547">Nucleotide-binding</keyword>
<dbReference type="Gene3D" id="1.10.150.710">
    <property type="entry name" value="Glutamate cysteine ligase subdomain"/>
    <property type="match status" value="1"/>
</dbReference>
<comment type="similarity">
    <text evidence="2 11">Belongs to the glutamate--cysteine ligase type 3 family.</text>
</comment>
<evidence type="ECO:0000256" key="8">
    <source>
        <dbReference type="ARBA" id="ARBA00022840"/>
    </source>
</evidence>
<accession>A0A9P6XA07</accession>
<dbReference type="InterPro" id="IPR014746">
    <property type="entry name" value="Gln_synth/guanido_kin_cat_dom"/>
</dbReference>
<keyword evidence="13" id="KW-1185">Reference proteome</keyword>
<evidence type="ECO:0000256" key="9">
    <source>
        <dbReference type="ARBA" id="ARBA00030585"/>
    </source>
</evidence>
<gene>
    <name evidence="12" type="ORF">G6F64_005748</name>
</gene>
<evidence type="ECO:0000256" key="5">
    <source>
        <dbReference type="ARBA" id="ARBA00022598"/>
    </source>
</evidence>
<comment type="pathway">
    <text evidence="1 11">Sulfur metabolism; glutathione biosynthesis; glutathione from L-cysteine and L-glutamate: step 1/2.</text>
</comment>
<evidence type="ECO:0000313" key="12">
    <source>
        <dbReference type="EMBL" id="KAG1308840.1"/>
    </source>
</evidence>
<evidence type="ECO:0000256" key="11">
    <source>
        <dbReference type="RuleBase" id="RU367135"/>
    </source>
</evidence>
<dbReference type="GO" id="GO:0004357">
    <property type="term" value="F:glutamate-cysteine ligase activity"/>
    <property type="evidence" value="ECO:0007669"/>
    <property type="project" value="UniProtKB-UniRule"/>
</dbReference>
<keyword evidence="8 11" id="KW-0067">ATP-binding</keyword>
<evidence type="ECO:0000256" key="2">
    <source>
        <dbReference type="ARBA" id="ARBA00008100"/>
    </source>
</evidence>
<dbReference type="Gene3D" id="3.30.590.50">
    <property type="match status" value="2"/>
</dbReference>
<dbReference type="EC" id="6.3.2.2" evidence="3 11"/>
<keyword evidence="5 11" id="KW-0436">Ligase</keyword>
<evidence type="ECO:0000256" key="4">
    <source>
        <dbReference type="ARBA" id="ARBA00014618"/>
    </source>
</evidence>
<dbReference type="OrthoDB" id="7939818at2759"/>
<organism evidence="12 13">
    <name type="scientific">Rhizopus oryzae</name>
    <name type="common">Mucormycosis agent</name>
    <name type="synonym">Rhizopus arrhizus var. delemar</name>
    <dbReference type="NCBI Taxonomy" id="64495"/>
    <lineage>
        <taxon>Eukaryota</taxon>
        <taxon>Fungi</taxon>
        <taxon>Fungi incertae sedis</taxon>
        <taxon>Mucoromycota</taxon>
        <taxon>Mucoromycotina</taxon>
        <taxon>Mucoromycetes</taxon>
        <taxon>Mucorales</taxon>
        <taxon>Mucorineae</taxon>
        <taxon>Rhizopodaceae</taxon>
        <taxon>Rhizopus</taxon>
    </lineage>
</organism>
<keyword evidence="6 11" id="KW-0317">Glutathione biosynthesis</keyword>
<dbReference type="FunFam" id="3.30.590.50:FF:000002">
    <property type="entry name" value="Glutamate--cysteine ligase catalytic subunit"/>
    <property type="match status" value="1"/>
</dbReference>
<evidence type="ECO:0000256" key="10">
    <source>
        <dbReference type="ARBA" id="ARBA00032122"/>
    </source>
</evidence>
<evidence type="ECO:0000256" key="1">
    <source>
        <dbReference type="ARBA" id="ARBA00005006"/>
    </source>
</evidence>
<dbReference type="PANTHER" id="PTHR11164:SF0">
    <property type="entry name" value="GLUTAMATE--CYSTEINE LIGASE CATALYTIC SUBUNIT"/>
    <property type="match status" value="1"/>
</dbReference>
<dbReference type="AlphaFoldDB" id="A0A9P6XA07"/>
<dbReference type="SUPFAM" id="SSF55931">
    <property type="entry name" value="Glutamine synthetase/guanido kinase"/>
    <property type="match status" value="1"/>
</dbReference>
<comment type="catalytic activity">
    <reaction evidence="11">
        <text>L-cysteine + L-glutamate + ATP = gamma-L-glutamyl-L-cysteine + ADP + phosphate + H(+)</text>
        <dbReference type="Rhea" id="RHEA:13285"/>
        <dbReference type="ChEBI" id="CHEBI:15378"/>
        <dbReference type="ChEBI" id="CHEBI:29985"/>
        <dbReference type="ChEBI" id="CHEBI:30616"/>
        <dbReference type="ChEBI" id="CHEBI:35235"/>
        <dbReference type="ChEBI" id="CHEBI:43474"/>
        <dbReference type="ChEBI" id="CHEBI:58173"/>
        <dbReference type="ChEBI" id="CHEBI:456216"/>
        <dbReference type="EC" id="6.3.2.2"/>
    </reaction>
</comment>
<dbReference type="InterPro" id="IPR004308">
    <property type="entry name" value="GCS"/>
</dbReference>
<dbReference type="GO" id="GO:0017109">
    <property type="term" value="C:glutamate-cysteine ligase complex"/>
    <property type="evidence" value="ECO:0007669"/>
    <property type="project" value="TreeGrafter"/>
</dbReference>
<dbReference type="Proteomes" id="UP000716291">
    <property type="component" value="Unassembled WGS sequence"/>
</dbReference>
<evidence type="ECO:0000256" key="6">
    <source>
        <dbReference type="ARBA" id="ARBA00022684"/>
    </source>
</evidence>
<evidence type="ECO:0000256" key="3">
    <source>
        <dbReference type="ARBA" id="ARBA00012220"/>
    </source>
</evidence>
<protein>
    <recommendedName>
        <fullName evidence="4 11">Glutamate--cysteine ligase</fullName>
        <ecNumber evidence="3 11">6.3.2.2</ecNumber>
    </recommendedName>
    <alternativeName>
        <fullName evidence="10 11">Gamma-ECS</fullName>
    </alternativeName>
    <alternativeName>
        <fullName evidence="9 11">Gamma-glutamylcysteine synthetase</fullName>
    </alternativeName>
</protein>
<dbReference type="PANTHER" id="PTHR11164">
    <property type="entry name" value="GLUTAMATE CYSTEINE LIGASE"/>
    <property type="match status" value="1"/>
</dbReference>
<dbReference type="GO" id="GO:0005524">
    <property type="term" value="F:ATP binding"/>
    <property type="evidence" value="ECO:0007669"/>
    <property type="project" value="UniProtKB-UniRule"/>
</dbReference>
<evidence type="ECO:0000256" key="7">
    <source>
        <dbReference type="ARBA" id="ARBA00022741"/>
    </source>
</evidence>
<proteinExistence type="inferred from homology"/>
<sequence>MGLLSLGTPLAWNEAKGYADHVRAHGIEQFLNIYKNQKDKTCSNLLWGDEIEYLIVKFDEKEKKTKLSLRAFDILEKLERAERDYLAKKTDKEPDALWRPEYGRFMIEGTPGLPYGDTLNDLLTVEPNMRLRRRLAHEAMEPDERPVTLVNYPRLGCPHELEPDHEPNGMACQSLFVPDQVINPHARFPTLTANIRRRRQSKVKINMPIFHDINTPKPFIDPTIPWDRDLFDHDKEAKQGAALADHIYMDAMVFGMGCCCLQITFQARDMDEGKRMYDRLAPVTPIMMALSANSPIYRGYLADVDTRWNVISCSVDDRTPEERGEKPLEDNRFVINKSRYDSIDSYLSNDEDYKSKYDDMDLVYDKSIHDKLVKEGVDDKLAKHIAHLFIRDPLVIFEELLNVDDTISSDHFENIQSTNWQTLRFKPPPPHSTIGWRVEFRSMDIQLSDFENAAYTVFTVLLCRAILKFKLNFYIPITKIDANMQTAHRRDAVLNEKFYFRKDVREGSKDEMERMTVNEIVNGSQGLVSIVRQYLDSMETDQETRCTLEKYIELISKRASGELMTGAAYIRQLVTSHPDYKQDSVVSSQITYDLLQRAAQIGTGEYKARELTGDF</sequence>
<dbReference type="Pfam" id="PF03074">
    <property type="entry name" value="GCS"/>
    <property type="match status" value="1"/>
</dbReference>
<dbReference type="GO" id="GO:0006750">
    <property type="term" value="P:glutathione biosynthetic process"/>
    <property type="evidence" value="ECO:0007669"/>
    <property type="project" value="UniProtKB-UniRule"/>
</dbReference>
<name>A0A9P6XA07_RHIOR</name>
<dbReference type="Gene3D" id="1.10.8.960">
    <property type="match status" value="1"/>
</dbReference>
<dbReference type="FunFam" id="3.30.590.50:FF:000009">
    <property type="entry name" value="Glutamate--cysteine ligase"/>
    <property type="match status" value="1"/>
</dbReference>